<comment type="caution">
    <text evidence="3">The sequence shown here is derived from an EMBL/GenBank/DDBJ whole genome shotgun (WGS) entry which is preliminary data.</text>
</comment>
<dbReference type="AlphaFoldDB" id="A0A6L2LDA8"/>
<feature type="region of interest" description="Disordered" evidence="1">
    <location>
        <begin position="349"/>
        <end position="369"/>
    </location>
</feature>
<protein>
    <submittedName>
        <fullName evidence="3">Ribonuclease H-like domain-containing protein</fullName>
    </submittedName>
</protein>
<evidence type="ECO:0000259" key="2">
    <source>
        <dbReference type="Pfam" id="PF13976"/>
    </source>
</evidence>
<feature type="compositionally biased region" description="Basic and acidic residues" evidence="1">
    <location>
        <begin position="141"/>
        <end position="150"/>
    </location>
</feature>
<feature type="compositionally biased region" description="Basic and acidic residues" evidence="1">
    <location>
        <begin position="476"/>
        <end position="511"/>
    </location>
</feature>
<evidence type="ECO:0000313" key="3">
    <source>
        <dbReference type="EMBL" id="GEU59170.1"/>
    </source>
</evidence>
<reference evidence="3" key="1">
    <citation type="journal article" date="2019" name="Sci. Rep.">
        <title>Draft genome of Tanacetum cinerariifolium, the natural source of mosquito coil.</title>
        <authorList>
            <person name="Yamashiro T."/>
            <person name="Shiraishi A."/>
            <person name="Satake H."/>
            <person name="Nakayama K."/>
        </authorList>
    </citation>
    <scope>NUCLEOTIDE SEQUENCE</scope>
</reference>
<feature type="domain" description="GAG-pre-integrase" evidence="2">
    <location>
        <begin position="416"/>
        <end position="471"/>
    </location>
</feature>
<accession>A0A6L2LDA8</accession>
<dbReference type="InterPro" id="IPR025724">
    <property type="entry name" value="GAG-pre-integrase_dom"/>
</dbReference>
<evidence type="ECO:0000256" key="1">
    <source>
        <dbReference type="SAM" id="MobiDB-lite"/>
    </source>
</evidence>
<feature type="region of interest" description="Disordered" evidence="1">
    <location>
        <begin position="472"/>
        <end position="524"/>
    </location>
</feature>
<organism evidence="3">
    <name type="scientific">Tanacetum cinerariifolium</name>
    <name type="common">Dalmatian daisy</name>
    <name type="synonym">Chrysanthemum cinerariifolium</name>
    <dbReference type="NCBI Taxonomy" id="118510"/>
    <lineage>
        <taxon>Eukaryota</taxon>
        <taxon>Viridiplantae</taxon>
        <taxon>Streptophyta</taxon>
        <taxon>Embryophyta</taxon>
        <taxon>Tracheophyta</taxon>
        <taxon>Spermatophyta</taxon>
        <taxon>Magnoliopsida</taxon>
        <taxon>eudicotyledons</taxon>
        <taxon>Gunneridae</taxon>
        <taxon>Pentapetalae</taxon>
        <taxon>asterids</taxon>
        <taxon>campanulids</taxon>
        <taxon>Asterales</taxon>
        <taxon>Asteraceae</taxon>
        <taxon>Asteroideae</taxon>
        <taxon>Anthemideae</taxon>
        <taxon>Anthemidinae</taxon>
        <taxon>Tanacetum</taxon>
    </lineage>
</organism>
<dbReference type="EMBL" id="BKCJ010004124">
    <property type="protein sequence ID" value="GEU59170.1"/>
    <property type="molecule type" value="Genomic_DNA"/>
</dbReference>
<gene>
    <name evidence="3" type="ORF">Tci_031148</name>
</gene>
<sequence length="538" mass="59845">MVGKESSQPPQPPIASTEAPQMVSFVKLPILKKGEYILWTMKMEHYLAYRLCSMGIYLEWNKPSIDTLDIHDPYNNLKVYKADIKGSSGSSSNSHNVAFVFAQSTNSINELNAAYSVSTATGHSSRAQGNRSRDAGNAGYKEIDNGKRPAEEEDEQALVVHNGLCTYDWSYQVEEEATDFAVMAFTLNPSSSSSSNSEVQSCSKQCEQSYKQLKTLFDEQREKLSRAIIEIIGYDSLFNENEVLDIKEEEVIETVFDNRSSDEENSVANDRFKKVFTRSGRIPVSAAKPKAVASSSAAKPVNTVGLKQSVNFSRTTSTFHKLHSPIRMSFYKVTTHSRRNLTERVNTAGSKAVSDVKGNGGHPQQALKNKGIVNSGCSRHMIGNKADLANYQEIHDGGFVAFGSSRVLLRVPKQSNMYSFDLQNVVPSGDLTCLFAKASIDEPNLWHMRLGHVNFKTMNKLLKGNLSSFSSTYKSSDYKPADDKPKDDIGSKTVKEPVNKDDQAYRDKIDRLMSQSKEASDAADALRKEFKQGFMDQR</sequence>
<dbReference type="Pfam" id="PF13976">
    <property type="entry name" value="gag_pre-integrs"/>
    <property type="match status" value="1"/>
</dbReference>
<name>A0A6L2LDA8_TANCI</name>
<proteinExistence type="predicted"/>
<feature type="region of interest" description="Disordered" evidence="1">
    <location>
        <begin position="122"/>
        <end position="151"/>
    </location>
</feature>